<protein>
    <submittedName>
        <fullName evidence="2">Switch-associated protein 70 isoform X1</fullName>
    </submittedName>
</protein>
<feature type="coiled-coil region" evidence="1">
    <location>
        <begin position="182"/>
        <end position="216"/>
    </location>
</feature>
<dbReference type="PANTHER" id="PTHR38353:SF2">
    <property type="entry name" value="TROPOMYOSIN"/>
    <property type="match status" value="1"/>
</dbReference>
<reference evidence="2 3" key="1">
    <citation type="submission" date="2023-10" db="EMBL/GenBank/DDBJ databases">
        <title>Chromosome-scale genome assembly provides insights into flower coloration mechanisms of Canna indica.</title>
        <authorList>
            <person name="Li C."/>
        </authorList>
    </citation>
    <scope>NUCLEOTIDE SEQUENCE [LARGE SCALE GENOMIC DNA]</scope>
    <source>
        <tissue evidence="2">Flower</tissue>
    </source>
</reference>
<proteinExistence type="predicted"/>
<sequence>MEEYLVNVKRLRSQMNDIEEAAAKRSMEEQQQKTAIAALESDLNHVRGESKRLSDDAEEMLKVKASIGSEIMEKQKKISLLETECCTLSQTLELLQQERTTMLLQLKEKRSYYTRVTEELNLKVQERQVKLHYVLLEWYNSYMQKMTANVASGEDCLDAQVVETKVHHDETSERDKDMATALDSAKTKIDELKAKMSEIVEDRVKSKKLLEELNNKLLAAPQELREMDFKVLEEEQSSLMVDKAGEQEYLQSLEQRINQLKNISYVINCQCGKEYKVELGG</sequence>
<organism evidence="2 3">
    <name type="scientific">Canna indica</name>
    <name type="common">Indian-shot</name>
    <dbReference type="NCBI Taxonomy" id="4628"/>
    <lineage>
        <taxon>Eukaryota</taxon>
        <taxon>Viridiplantae</taxon>
        <taxon>Streptophyta</taxon>
        <taxon>Embryophyta</taxon>
        <taxon>Tracheophyta</taxon>
        <taxon>Spermatophyta</taxon>
        <taxon>Magnoliopsida</taxon>
        <taxon>Liliopsida</taxon>
        <taxon>Zingiberales</taxon>
        <taxon>Cannaceae</taxon>
        <taxon>Canna</taxon>
    </lineage>
</organism>
<name>A0AAQ3K0L7_9LILI</name>
<accession>A0AAQ3K0L7</accession>
<dbReference type="AlphaFoldDB" id="A0AAQ3K0L7"/>
<evidence type="ECO:0000313" key="3">
    <source>
        <dbReference type="Proteomes" id="UP001327560"/>
    </source>
</evidence>
<dbReference type="EMBL" id="CP136892">
    <property type="protein sequence ID" value="WOK99811.1"/>
    <property type="molecule type" value="Genomic_DNA"/>
</dbReference>
<evidence type="ECO:0000313" key="2">
    <source>
        <dbReference type="EMBL" id="WOK99811.1"/>
    </source>
</evidence>
<keyword evidence="1" id="KW-0175">Coiled coil</keyword>
<keyword evidence="3" id="KW-1185">Reference proteome</keyword>
<dbReference type="Proteomes" id="UP001327560">
    <property type="component" value="Chromosome 3"/>
</dbReference>
<evidence type="ECO:0000256" key="1">
    <source>
        <dbReference type="SAM" id="Coils"/>
    </source>
</evidence>
<feature type="coiled-coil region" evidence="1">
    <location>
        <begin position="1"/>
        <end position="56"/>
    </location>
</feature>
<gene>
    <name evidence="2" type="ORF">Cni_G08523</name>
</gene>
<dbReference type="PANTHER" id="PTHR38353">
    <property type="entry name" value="TROPOMYOSIN"/>
    <property type="match status" value="1"/>
</dbReference>